<name>A0ABS4DF89_9CHLR</name>
<reference evidence="1 2" key="1">
    <citation type="submission" date="2021-03" db="EMBL/GenBank/DDBJ databases">
        <authorList>
            <person name="Grouzdev D.S."/>
        </authorList>
    </citation>
    <scope>NUCLEOTIDE SEQUENCE [LARGE SCALE GENOMIC DNA]</scope>
    <source>
        <strain evidence="1 2">M50-1</strain>
    </source>
</reference>
<gene>
    <name evidence="1" type="ORF">EYB53_020410</name>
</gene>
<organism evidence="1 2">
    <name type="scientific">Candidatus Chloroploca mongolica</name>
    <dbReference type="NCBI Taxonomy" id="2528176"/>
    <lineage>
        <taxon>Bacteria</taxon>
        <taxon>Bacillati</taxon>
        <taxon>Chloroflexota</taxon>
        <taxon>Chloroflexia</taxon>
        <taxon>Chloroflexales</taxon>
        <taxon>Chloroflexineae</taxon>
        <taxon>Oscillochloridaceae</taxon>
        <taxon>Candidatus Chloroploca</taxon>
    </lineage>
</organism>
<dbReference type="EMBL" id="SIJK02000055">
    <property type="protein sequence ID" value="MBP1468088.1"/>
    <property type="molecule type" value="Genomic_DNA"/>
</dbReference>
<dbReference type="Proteomes" id="UP001193081">
    <property type="component" value="Unassembled WGS sequence"/>
</dbReference>
<sequence>MDKPPQPQGSQLFTVRLWQEVVAEGQTEWRGKVQHVLSGEVRYFREWSVLITALVEMFAQAQDRDNRGGTTSFSP</sequence>
<evidence type="ECO:0000313" key="1">
    <source>
        <dbReference type="EMBL" id="MBP1468088.1"/>
    </source>
</evidence>
<proteinExistence type="predicted"/>
<comment type="caution">
    <text evidence="1">The sequence shown here is derived from an EMBL/GenBank/DDBJ whole genome shotgun (WGS) entry which is preliminary data.</text>
</comment>
<keyword evidence="2" id="KW-1185">Reference proteome</keyword>
<protein>
    <submittedName>
        <fullName evidence="1">Uncharacterized protein</fullName>
    </submittedName>
</protein>
<evidence type="ECO:0000313" key="2">
    <source>
        <dbReference type="Proteomes" id="UP001193081"/>
    </source>
</evidence>
<accession>A0ABS4DF89</accession>
<dbReference type="RefSeq" id="WP_135480488.1">
    <property type="nucleotide sequence ID" value="NZ_SIJK02000055.1"/>
</dbReference>